<evidence type="ECO:0000256" key="1">
    <source>
        <dbReference type="SAM" id="MobiDB-lite"/>
    </source>
</evidence>
<protein>
    <submittedName>
        <fullName evidence="2">Uncharacterized protein</fullName>
    </submittedName>
</protein>
<feature type="region of interest" description="Disordered" evidence="1">
    <location>
        <begin position="93"/>
        <end position="129"/>
    </location>
</feature>
<feature type="region of interest" description="Disordered" evidence="1">
    <location>
        <begin position="48"/>
        <end position="75"/>
    </location>
</feature>
<accession>A0A2I0ATM0</accession>
<keyword evidence="3" id="KW-1185">Reference proteome</keyword>
<dbReference type="EMBL" id="KZ451950">
    <property type="protein sequence ID" value="PKA58894.1"/>
    <property type="molecule type" value="Genomic_DNA"/>
</dbReference>
<feature type="compositionally biased region" description="Polar residues" evidence="1">
    <location>
        <begin position="113"/>
        <end position="126"/>
    </location>
</feature>
<dbReference type="AlphaFoldDB" id="A0A2I0ATM0"/>
<dbReference type="OrthoDB" id="770564at2759"/>
<gene>
    <name evidence="2" type="ORF">AXF42_Ash000987</name>
</gene>
<feature type="compositionally biased region" description="Basic and acidic residues" evidence="1">
    <location>
        <begin position="53"/>
        <end position="69"/>
    </location>
</feature>
<dbReference type="Proteomes" id="UP000236161">
    <property type="component" value="Unassembled WGS sequence"/>
</dbReference>
<reference evidence="2 3" key="1">
    <citation type="journal article" date="2017" name="Nature">
        <title>The Apostasia genome and the evolution of orchids.</title>
        <authorList>
            <person name="Zhang G.Q."/>
            <person name="Liu K.W."/>
            <person name="Li Z."/>
            <person name="Lohaus R."/>
            <person name="Hsiao Y.Y."/>
            <person name="Niu S.C."/>
            <person name="Wang J.Y."/>
            <person name="Lin Y.C."/>
            <person name="Xu Q."/>
            <person name="Chen L.J."/>
            <person name="Yoshida K."/>
            <person name="Fujiwara S."/>
            <person name="Wang Z.W."/>
            <person name="Zhang Y.Q."/>
            <person name="Mitsuda N."/>
            <person name="Wang M."/>
            <person name="Liu G.H."/>
            <person name="Pecoraro L."/>
            <person name="Huang H.X."/>
            <person name="Xiao X.J."/>
            <person name="Lin M."/>
            <person name="Wu X.Y."/>
            <person name="Wu W.L."/>
            <person name="Chen Y.Y."/>
            <person name="Chang S.B."/>
            <person name="Sakamoto S."/>
            <person name="Ohme-Takagi M."/>
            <person name="Yagi M."/>
            <person name="Zeng S.J."/>
            <person name="Shen C.Y."/>
            <person name="Yeh C.M."/>
            <person name="Luo Y.B."/>
            <person name="Tsai W.C."/>
            <person name="Van de Peer Y."/>
            <person name="Liu Z.J."/>
        </authorList>
    </citation>
    <scope>NUCLEOTIDE SEQUENCE [LARGE SCALE GENOMIC DNA]</scope>
    <source>
        <strain evidence="3">cv. Shenzhen</strain>
        <tissue evidence="2">Stem</tissue>
    </source>
</reference>
<organism evidence="2 3">
    <name type="scientific">Apostasia shenzhenica</name>
    <dbReference type="NCBI Taxonomy" id="1088818"/>
    <lineage>
        <taxon>Eukaryota</taxon>
        <taxon>Viridiplantae</taxon>
        <taxon>Streptophyta</taxon>
        <taxon>Embryophyta</taxon>
        <taxon>Tracheophyta</taxon>
        <taxon>Spermatophyta</taxon>
        <taxon>Magnoliopsida</taxon>
        <taxon>Liliopsida</taxon>
        <taxon>Asparagales</taxon>
        <taxon>Orchidaceae</taxon>
        <taxon>Apostasioideae</taxon>
        <taxon>Apostasia</taxon>
    </lineage>
</organism>
<proteinExistence type="predicted"/>
<evidence type="ECO:0000313" key="2">
    <source>
        <dbReference type="EMBL" id="PKA58894.1"/>
    </source>
</evidence>
<name>A0A2I0ATM0_9ASPA</name>
<sequence>MVDADSQDRFFSALESSSPAASKEGLQTPPYADDAIFICSRPETLCVPAASDPPHDLLPENPPGEERLEIAGGKSFRALPEMKKKSVVCRKRSRCARIGSSVSDSDEEKQGDASRNPNSISETPVSAGNREIGNADLLDVVVKMMLKRPDRMFEETDILEIAAMKGIDFPAPKWWKPGGY</sequence>
<evidence type="ECO:0000313" key="3">
    <source>
        <dbReference type="Proteomes" id="UP000236161"/>
    </source>
</evidence>
<feature type="region of interest" description="Disordered" evidence="1">
    <location>
        <begin position="1"/>
        <end position="28"/>
    </location>
</feature>